<proteinExistence type="predicted"/>
<evidence type="ECO:0000313" key="1">
    <source>
        <dbReference type="Proteomes" id="UP000887576"/>
    </source>
</evidence>
<accession>A0AC34QE94</accession>
<evidence type="ECO:0000313" key="2">
    <source>
        <dbReference type="WBParaSite" id="JU765_v2.g15549.t2"/>
    </source>
</evidence>
<reference evidence="2" key="1">
    <citation type="submission" date="2022-11" db="UniProtKB">
        <authorList>
            <consortium name="WormBaseParasite"/>
        </authorList>
    </citation>
    <scope>IDENTIFICATION</scope>
</reference>
<dbReference type="WBParaSite" id="JU765_v2.g15549.t2">
    <property type="protein sequence ID" value="JU765_v2.g15549.t2"/>
    <property type="gene ID" value="JU765_v2.g15549"/>
</dbReference>
<protein>
    <submittedName>
        <fullName evidence="2">Exoribonuclease phosphorolytic domain-containing protein</fullName>
    </submittedName>
</protein>
<sequence length="145" mass="16294">MGLRNFIEHSLPQFARENPQTVVYVVPIRNATPTLRAEYSNGRQVHINAKGFTHEQAGKEINMLRTRSGEPIVKFESAQTAHCRSVQGEWSTLTWLDPKQNSVDLPNKEFSVFKTADVSATEYLLNLVQKPEVETLDEPKAASAV</sequence>
<organism evidence="1 2">
    <name type="scientific">Panagrolaimus sp. JU765</name>
    <dbReference type="NCBI Taxonomy" id="591449"/>
    <lineage>
        <taxon>Eukaryota</taxon>
        <taxon>Metazoa</taxon>
        <taxon>Ecdysozoa</taxon>
        <taxon>Nematoda</taxon>
        <taxon>Chromadorea</taxon>
        <taxon>Rhabditida</taxon>
        <taxon>Tylenchina</taxon>
        <taxon>Panagrolaimomorpha</taxon>
        <taxon>Panagrolaimoidea</taxon>
        <taxon>Panagrolaimidae</taxon>
        <taxon>Panagrolaimus</taxon>
    </lineage>
</organism>
<name>A0AC34QE94_9BILA</name>
<dbReference type="Proteomes" id="UP000887576">
    <property type="component" value="Unplaced"/>
</dbReference>